<accession>F7FGX5</accession>
<dbReference type="CTD" id="183"/>
<comment type="function">
    <text evidence="12">Is a ligand for the G-protein coupled receptor MAS1. Has vasodilator and antidiuretic effects. Has an antithrombotic effect that involves MAS1-mediated release of nitric oxide from platelets.</text>
</comment>
<keyword evidence="8" id="KW-1015">Disulfide bond</keyword>
<dbReference type="OMA" id="FVPMMTV"/>
<evidence type="ECO:0000256" key="15">
    <source>
        <dbReference type="RuleBase" id="RU000411"/>
    </source>
</evidence>
<evidence type="ECO:0000313" key="18">
    <source>
        <dbReference type="Ensembl" id="ENSOANP00000021666.2"/>
    </source>
</evidence>
<dbReference type="OrthoDB" id="7817921at2759"/>
<evidence type="ECO:0000256" key="1">
    <source>
        <dbReference type="ARBA" id="ARBA00002747"/>
    </source>
</evidence>
<dbReference type="Pfam" id="PF00079">
    <property type="entry name" value="Serpin"/>
    <property type="match status" value="1"/>
</dbReference>
<dbReference type="Ensembl" id="ENSOANT00000021669.2">
    <property type="protein sequence ID" value="ENSOANP00000021666.2"/>
    <property type="gene ID" value="ENSOANG00000013737.2"/>
</dbReference>
<comment type="similarity">
    <text evidence="3 15">Belongs to the serpin family.</text>
</comment>
<dbReference type="FunCoup" id="F7FGX5">
    <property type="interactions" value="703"/>
</dbReference>
<name>F7FGX5_ORNAN</name>
<keyword evidence="6 16" id="KW-0732">Signal</keyword>
<keyword evidence="10" id="KW-0839">Vasoconstrictor</keyword>
<evidence type="ECO:0000256" key="3">
    <source>
        <dbReference type="ARBA" id="ARBA00009500"/>
    </source>
</evidence>
<evidence type="ECO:0000256" key="11">
    <source>
        <dbReference type="ARBA" id="ARBA00029380"/>
    </source>
</evidence>
<dbReference type="PROSITE" id="PS00284">
    <property type="entry name" value="SERPIN"/>
    <property type="match status" value="1"/>
</dbReference>
<evidence type="ECO:0000256" key="13">
    <source>
        <dbReference type="ARBA" id="ARBA00033182"/>
    </source>
</evidence>
<dbReference type="InterPro" id="IPR023795">
    <property type="entry name" value="Serpin_CS"/>
</dbReference>
<comment type="function">
    <text evidence="11">Stimulates aldosterone release.</text>
</comment>
<gene>
    <name evidence="18" type="primary">AGT</name>
</gene>
<evidence type="ECO:0000259" key="17">
    <source>
        <dbReference type="SMART" id="SM00093"/>
    </source>
</evidence>
<dbReference type="GO" id="GO:0005615">
    <property type="term" value="C:extracellular space"/>
    <property type="evidence" value="ECO:0000318"/>
    <property type="project" value="GO_Central"/>
</dbReference>
<keyword evidence="9" id="KW-0325">Glycoprotein</keyword>
<dbReference type="SUPFAM" id="SSF56574">
    <property type="entry name" value="Serpins"/>
    <property type="match status" value="1"/>
</dbReference>
<proteinExistence type="inferred from homology"/>
<evidence type="ECO:0000256" key="12">
    <source>
        <dbReference type="ARBA" id="ARBA00029391"/>
    </source>
</evidence>
<reference evidence="18" key="1">
    <citation type="submission" date="2025-08" db="UniProtKB">
        <authorList>
            <consortium name="Ensembl"/>
        </authorList>
    </citation>
    <scope>IDENTIFICATION</scope>
    <source>
        <strain evidence="18">Glennie</strain>
    </source>
</reference>
<sequence length="479" mass="51232">MAQTLTLLCLLGWAAVVAGDRVYVHPFHFLTNGPERCAEPGGPAAGSPAGKTFVPVPIQAKTSPLDEAALWERVTAQVGSLGPEDQERAAGVAALLNFLGFRLRRALRAPQDGQGKARQGTLLAPAAVFGSLASLHLGASGTTAGDLQALLGVPQEDGGCSSRLDGEKVLAALRAVVGLFLAGEAGGAGAGDPRLRLSTLVGLFTSPGLHLREAFFRSLQPAAAVTHARSLDLATDPGLAAERIDRFVGAVTGWPRRLPLTPSCPDDTLLLNTYVRFQAAIGGASRLVQPQEFQVNRTSHELVPMLSVTGTFQYRRDDANNFTVVWVPLGANARLLLVQPHPGMAPEQVEASLWTTDFPAWLNRLEPRTVHLTLPRLTMESAVNLQDLLALSKLPHLLHRKANFRGISEDDVRVGKVMNTVLFELTESGPEAPEEPTSASVDSEPLEVTLNRPFLLAVYERVTKALLFLGRVTDPLRGV</sequence>
<dbReference type="InterPro" id="IPR023796">
    <property type="entry name" value="Serpin_dom"/>
</dbReference>
<evidence type="ECO:0000256" key="6">
    <source>
        <dbReference type="ARBA" id="ARBA00022729"/>
    </source>
</evidence>
<feature type="signal peptide" evidence="16">
    <location>
        <begin position="1"/>
        <end position="19"/>
    </location>
</feature>
<dbReference type="KEGG" id="oaa:100092976"/>
<dbReference type="Gene3D" id="3.30.497.10">
    <property type="entry name" value="Antithrombin, subunit I, domain 2"/>
    <property type="match status" value="1"/>
</dbReference>
<dbReference type="GO" id="GO:0003081">
    <property type="term" value="P:regulation of systemic arterial blood pressure by renin-angiotensin"/>
    <property type="evidence" value="ECO:0007669"/>
    <property type="project" value="InterPro"/>
</dbReference>
<dbReference type="InterPro" id="IPR036186">
    <property type="entry name" value="Serpin_sf"/>
</dbReference>
<evidence type="ECO:0000256" key="4">
    <source>
        <dbReference type="ARBA" id="ARBA00015105"/>
    </source>
</evidence>
<evidence type="ECO:0000256" key="9">
    <source>
        <dbReference type="ARBA" id="ARBA00023180"/>
    </source>
</evidence>
<dbReference type="PANTHER" id="PTHR11461:SF13">
    <property type="entry name" value="ANGIOTENSINOGEN"/>
    <property type="match status" value="1"/>
</dbReference>
<evidence type="ECO:0000256" key="10">
    <source>
        <dbReference type="ARBA" id="ARBA00023322"/>
    </source>
</evidence>
<comment type="function">
    <text evidence="1">Essential component of the renin-angiotensin system (RAS), a potent regulator of blood pressure, body fluid and electrolyte homeostasis.</text>
</comment>
<dbReference type="GO" id="GO:0042310">
    <property type="term" value="P:vasoconstriction"/>
    <property type="evidence" value="ECO:0007669"/>
    <property type="project" value="UniProtKB-KW"/>
</dbReference>
<keyword evidence="5" id="KW-0964">Secreted</keyword>
<dbReference type="RefSeq" id="XP_007662925.2">
    <property type="nucleotide sequence ID" value="XM_007664735.3"/>
</dbReference>
<dbReference type="InParanoid" id="F7FGX5"/>
<dbReference type="AlphaFoldDB" id="F7FGX5"/>
<organism evidence="18 19">
    <name type="scientific">Ornithorhynchus anatinus</name>
    <name type="common">Duckbill platypus</name>
    <dbReference type="NCBI Taxonomy" id="9258"/>
    <lineage>
        <taxon>Eukaryota</taxon>
        <taxon>Metazoa</taxon>
        <taxon>Chordata</taxon>
        <taxon>Craniata</taxon>
        <taxon>Vertebrata</taxon>
        <taxon>Euteleostomi</taxon>
        <taxon>Mammalia</taxon>
        <taxon>Monotremata</taxon>
        <taxon>Ornithorhynchidae</taxon>
        <taxon>Ornithorhynchus</taxon>
    </lineage>
</organism>
<feature type="chain" id="PRO_5028335190" description="Angiotensinogen" evidence="16">
    <location>
        <begin position="20"/>
        <end position="479"/>
    </location>
</feature>
<dbReference type="InterPro" id="IPR000215">
    <property type="entry name" value="Serpin_fam"/>
</dbReference>
<dbReference type="InterPro" id="IPR042178">
    <property type="entry name" value="Serpin_sf_1"/>
</dbReference>
<dbReference type="Gene3D" id="2.30.39.10">
    <property type="entry name" value="Alpha-1-antitrypsin, domain 1"/>
    <property type="match status" value="1"/>
</dbReference>
<dbReference type="GO" id="GO:1990776">
    <property type="term" value="P:response to angiotensin"/>
    <property type="evidence" value="ECO:0000318"/>
    <property type="project" value="GO_Central"/>
</dbReference>
<feature type="domain" description="Serpin" evidence="17">
    <location>
        <begin position="101"/>
        <end position="475"/>
    </location>
</feature>
<evidence type="ECO:0000256" key="5">
    <source>
        <dbReference type="ARBA" id="ARBA00022525"/>
    </source>
</evidence>
<keyword evidence="19" id="KW-1185">Reference proteome</keyword>
<evidence type="ECO:0000256" key="2">
    <source>
        <dbReference type="ARBA" id="ARBA00004613"/>
    </source>
</evidence>
<dbReference type="GeneID" id="100092976"/>
<dbReference type="PRINTS" id="PR00654">
    <property type="entry name" value="ANGIOTENSNGN"/>
</dbReference>
<evidence type="ECO:0000256" key="16">
    <source>
        <dbReference type="SAM" id="SignalP"/>
    </source>
</evidence>
<evidence type="ECO:0000313" key="19">
    <source>
        <dbReference type="Proteomes" id="UP000002279"/>
    </source>
</evidence>
<evidence type="ECO:0000256" key="14">
    <source>
        <dbReference type="ARBA" id="ARBA00046068"/>
    </source>
</evidence>
<dbReference type="HOGENOM" id="CLU_045267_1_0_1"/>
<dbReference type="Proteomes" id="UP000002279">
    <property type="component" value="Unplaced"/>
</dbReference>
<comment type="subcellular location">
    <subcellularLocation>
        <location evidence="2">Secreted</location>
    </subcellularLocation>
</comment>
<dbReference type="eggNOG" id="KOG2392">
    <property type="taxonomic scope" value="Eukaryota"/>
</dbReference>
<dbReference type="SMART" id="SM00093">
    <property type="entry name" value="SERPIN"/>
    <property type="match status" value="1"/>
</dbReference>
<protein>
    <recommendedName>
        <fullName evidence="4">Angiotensinogen</fullName>
    </recommendedName>
    <alternativeName>
        <fullName evidence="13">Serpin A8</fullName>
    </alternativeName>
</protein>
<dbReference type="Bgee" id="ENSOANG00000013737">
    <property type="expression patterns" value="Expressed in liver and 1 other cell type or tissue"/>
</dbReference>
<dbReference type="GO" id="GO:0004867">
    <property type="term" value="F:serine-type endopeptidase inhibitor activity"/>
    <property type="evidence" value="ECO:0000318"/>
    <property type="project" value="GO_Central"/>
</dbReference>
<evidence type="ECO:0000256" key="7">
    <source>
        <dbReference type="ARBA" id="ARBA00022858"/>
    </source>
</evidence>
<comment type="function">
    <text evidence="14">Acts directly on vascular smooth muscle as a potent vasoconstrictor, affects cardiac contractility and heart rate through its action on the sympathetic nervous system, and alters renal sodium and water absorption through its ability to stimulate the zona glomerulosa cells of the adrenal cortex to synthesize and secrete aldosterone. Acts by binding to angiotensin receptors AGTR1 and AGTR2. Also binds the DEAR/FBXW7-AS1 receptor.</text>
</comment>
<dbReference type="InterPro" id="IPR042185">
    <property type="entry name" value="Serpin_sf_2"/>
</dbReference>
<dbReference type="STRING" id="9258.ENSOANP00000021666"/>
<evidence type="ECO:0000256" key="8">
    <source>
        <dbReference type="ARBA" id="ARBA00023157"/>
    </source>
</evidence>
<dbReference type="GeneTree" id="ENSGT00890000139531"/>
<dbReference type="PANTHER" id="PTHR11461">
    <property type="entry name" value="SERINE PROTEASE INHIBITOR, SERPIN"/>
    <property type="match status" value="1"/>
</dbReference>
<dbReference type="InterPro" id="IPR000227">
    <property type="entry name" value="Angiotensinogen"/>
</dbReference>
<reference evidence="18" key="2">
    <citation type="submission" date="2025-09" db="UniProtKB">
        <authorList>
            <consortium name="Ensembl"/>
        </authorList>
    </citation>
    <scope>IDENTIFICATION</scope>
    <source>
        <strain evidence="18">Glennie</strain>
    </source>
</reference>
<keyword evidence="7" id="KW-0838">Vasoactive</keyword>
<dbReference type="GO" id="GO:0042981">
    <property type="term" value="P:regulation of apoptotic process"/>
    <property type="evidence" value="ECO:0000318"/>
    <property type="project" value="GO_Central"/>
</dbReference>